<name>A0ABQ2D3F0_9DEIO</name>
<dbReference type="RefSeq" id="WP_189004050.1">
    <property type="nucleotide sequence ID" value="NZ_BMOD01000013.1"/>
</dbReference>
<organism evidence="3 4">
    <name type="scientific">Deinococcus roseus</name>
    <dbReference type="NCBI Taxonomy" id="392414"/>
    <lineage>
        <taxon>Bacteria</taxon>
        <taxon>Thermotogati</taxon>
        <taxon>Deinococcota</taxon>
        <taxon>Deinococci</taxon>
        <taxon>Deinococcales</taxon>
        <taxon>Deinococcaceae</taxon>
        <taxon>Deinococcus</taxon>
    </lineage>
</organism>
<dbReference type="InterPro" id="IPR013658">
    <property type="entry name" value="SGL"/>
</dbReference>
<reference evidence="4" key="1">
    <citation type="journal article" date="2019" name="Int. J. Syst. Evol. Microbiol.">
        <title>The Global Catalogue of Microorganisms (GCM) 10K type strain sequencing project: providing services to taxonomists for standard genome sequencing and annotation.</title>
        <authorList>
            <consortium name="The Broad Institute Genomics Platform"/>
            <consortium name="The Broad Institute Genome Sequencing Center for Infectious Disease"/>
            <person name="Wu L."/>
            <person name="Ma J."/>
        </authorList>
    </citation>
    <scope>NUCLEOTIDE SEQUENCE [LARGE SCALE GENOMIC DNA]</scope>
    <source>
        <strain evidence="4">JCM 14370</strain>
    </source>
</reference>
<dbReference type="EMBL" id="BMOD01000013">
    <property type="protein sequence ID" value="GGJ43072.1"/>
    <property type="molecule type" value="Genomic_DNA"/>
</dbReference>
<feature type="chain" id="PRO_5045754970" description="SMP-30/Gluconolactonase/LRE-like region domain-containing protein" evidence="1">
    <location>
        <begin position="21"/>
        <end position="287"/>
    </location>
</feature>
<keyword evidence="1" id="KW-0732">Signal</keyword>
<evidence type="ECO:0000313" key="4">
    <source>
        <dbReference type="Proteomes" id="UP000632222"/>
    </source>
</evidence>
<dbReference type="SUPFAM" id="SSF63829">
    <property type="entry name" value="Calcium-dependent phosphotriesterase"/>
    <property type="match status" value="1"/>
</dbReference>
<accession>A0ABQ2D3F0</accession>
<keyword evidence="4" id="KW-1185">Reference proteome</keyword>
<protein>
    <recommendedName>
        <fullName evidence="2">SMP-30/Gluconolactonase/LRE-like region domain-containing protein</fullName>
    </recommendedName>
</protein>
<dbReference type="Proteomes" id="UP000632222">
    <property type="component" value="Unassembled WGS sequence"/>
</dbReference>
<dbReference type="Gene3D" id="2.120.10.30">
    <property type="entry name" value="TolB, C-terminal domain"/>
    <property type="match status" value="1"/>
</dbReference>
<feature type="domain" description="SMP-30/Gluconolactonase/LRE-like region" evidence="2">
    <location>
        <begin position="93"/>
        <end position="251"/>
    </location>
</feature>
<evidence type="ECO:0000256" key="1">
    <source>
        <dbReference type="SAM" id="SignalP"/>
    </source>
</evidence>
<comment type="caution">
    <text evidence="3">The sequence shown here is derived from an EMBL/GenBank/DDBJ whole genome shotgun (WGS) entry which is preliminary data.</text>
</comment>
<evidence type="ECO:0000259" key="2">
    <source>
        <dbReference type="Pfam" id="PF08450"/>
    </source>
</evidence>
<gene>
    <name evidence="3" type="ORF">GCM10008938_31620</name>
</gene>
<dbReference type="InterPro" id="IPR011042">
    <property type="entry name" value="6-blade_b-propeller_TolB-like"/>
</dbReference>
<dbReference type="Pfam" id="PF08450">
    <property type="entry name" value="SGL"/>
    <property type="match status" value="1"/>
</dbReference>
<evidence type="ECO:0000313" key="3">
    <source>
        <dbReference type="EMBL" id="GGJ43072.1"/>
    </source>
</evidence>
<proteinExistence type="predicted"/>
<feature type="signal peptide" evidence="1">
    <location>
        <begin position="1"/>
        <end position="20"/>
    </location>
</feature>
<sequence>MKTLFFWTALTFAGLSAAWAAPLEILGFETPESVLYDAQADIYLVSNINGNPTSKDNNGFISQVSPDGQILSSRWIAGGTNGVTLHAPKGTAIVGDLLYVADIDTVRLFDRKTGQFLRDVVIQESSFLNDLVADAQGNVYVSDSGLRSDFSPSGTDAICKIAPDDQVTVLASGKSLAQPNGLLVQQDGTLLVAPMASNELYRVGENGREEGSFVRLPGGDLDGLVQVGSGYLVSSWATHSILQVSGTGEVTVLLGSLSSPADIGHDQKRNRLLIPLVEENSVVLLDL</sequence>